<dbReference type="Pfam" id="PF01103">
    <property type="entry name" value="Omp85"/>
    <property type="match status" value="1"/>
</dbReference>
<dbReference type="InterPro" id="IPR000184">
    <property type="entry name" value="Bac_surfAg_D15"/>
</dbReference>
<dbReference type="Proteomes" id="UP001163739">
    <property type="component" value="Chromosome"/>
</dbReference>
<sequence>MPLFIALIALFWGGSAPLFASTSANVKRSVDRVETADKSAESLILPFAFSTETMGLNLGLGMMASGYYQDQMTVGAAGFGGEVSHGLGAGLWNFRLPGTDRLYFSIVGMAGYYPDQRAYGNPKSEFHSSPVAGSNDSSLDDYIEANGSSNWWEMKLEFSLPMGATKEKGFIHYKTRNGLLISEPSGGEEWNPWASGASVIVLRQFNRYQSFEQQNRFLDGAVHAIELGLLYDNTDFPLNPSTGSKQYISISHDAAWFESDHQWTFVEFDASKYYSFGESEHAYQRIIALNFWTGYSPTWEVEYSDEGQQRIKSAPPYNEGATLGGFYKMRGYNQNRFHDKAAIYMSAEYRYTLKYNPAAGVKWLRFLKLDWVQLVPFVEAGRVAPEYTAKTLLSDLKYDGGVSLRAMMAGLIVRADVAGSEEGGSLWVMIDHPF</sequence>
<dbReference type="RefSeq" id="WP_265046836.1">
    <property type="nucleotide sequence ID" value="NZ_CP100390.1"/>
</dbReference>
<evidence type="ECO:0000313" key="5">
    <source>
        <dbReference type="EMBL" id="UZE95347.1"/>
    </source>
</evidence>
<comment type="subcellular location">
    <subcellularLocation>
        <location evidence="1">Membrane</location>
    </subcellularLocation>
</comment>
<organism evidence="5 6">
    <name type="scientific">Alkalimarinus alittae</name>
    <dbReference type="NCBI Taxonomy" id="2961619"/>
    <lineage>
        <taxon>Bacteria</taxon>
        <taxon>Pseudomonadati</taxon>
        <taxon>Pseudomonadota</taxon>
        <taxon>Gammaproteobacteria</taxon>
        <taxon>Alteromonadales</taxon>
        <taxon>Alteromonadaceae</taxon>
        <taxon>Alkalimarinus</taxon>
    </lineage>
</organism>
<gene>
    <name evidence="5" type="ORF">NKI27_14925</name>
</gene>
<keyword evidence="6" id="KW-1185">Reference proteome</keyword>
<feature type="domain" description="Bacterial surface antigen (D15)" evidence="4">
    <location>
        <begin position="224"/>
        <end position="383"/>
    </location>
</feature>
<evidence type="ECO:0000256" key="3">
    <source>
        <dbReference type="SAM" id="SignalP"/>
    </source>
</evidence>
<feature type="signal peptide" evidence="3">
    <location>
        <begin position="1"/>
        <end position="20"/>
    </location>
</feature>
<name>A0ABY6N005_9ALTE</name>
<evidence type="ECO:0000313" key="6">
    <source>
        <dbReference type="Proteomes" id="UP001163739"/>
    </source>
</evidence>
<accession>A0ABY6N005</accession>
<dbReference type="EMBL" id="CP100390">
    <property type="protein sequence ID" value="UZE95347.1"/>
    <property type="molecule type" value="Genomic_DNA"/>
</dbReference>
<evidence type="ECO:0000256" key="2">
    <source>
        <dbReference type="ARBA" id="ARBA00023136"/>
    </source>
</evidence>
<keyword evidence="3" id="KW-0732">Signal</keyword>
<protein>
    <submittedName>
        <fullName evidence="5">BamA/TamA family outer membrane protein</fullName>
    </submittedName>
</protein>
<keyword evidence="2" id="KW-0472">Membrane</keyword>
<proteinExistence type="predicted"/>
<evidence type="ECO:0000256" key="1">
    <source>
        <dbReference type="ARBA" id="ARBA00004370"/>
    </source>
</evidence>
<dbReference type="Gene3D" id="2.40.160.50">
    <property type="entry name" value="membrane protein fhac: a member of the omp85/tpsb transporter family"/>
    <property type="match status" value="1"/>
</dbReference>
<evidence type="ECO:0000259" key="4">
    <source>
        <dbReference type="Pfam" id="PF01103"/>
    </source>
</evidence>
<feature type="chain" id="PRO_5045936641" evidence="3">
    <location>
        <begin position="21"/>
        <end position="434"/>
    </location>
</feature>
<reference evidence="5" key="1">
    <citation type="submission" date="2022-06" db="EMBL/GenBank/DDBJ databases">
        <title>Alkalimarinus sp. nov., isolated from gut of a Alitta virens.</title>
        <authorList>
            <person name="Yang A.I."/>
            <person name="Shin N.-R."/>
        </authorList>
    </citation>
    <scope>NUCLEOTIDE SEQUENCE</scope>
    <source>
        <strain evidence="5">A2M4</strain>
    </source>
</reference>